<dbReference type="EMBL" id="RRZD01000002">
    <property type="protein sequence ID" value="MBE0399005.1"/>
    <property type="molecule type" value="Genomic_DNA"/>
</dbReference>
<comment type="caution">
    <text evidence="1">The sequence shown here is derived from an EMBL/GenBank/DDBJ whole genome shotgun (WGS) entry which is preliminary data.</text>
</comment>
<dbReference type="Proteomes" id="UP001645039">
    <property type="component" value="Unassembled WGS sequence"/>
</dbReference>
<sequence>MNVQDENIDMEQLCSDLTRVVVDHYLDGLNHETSMQVIRRACDEAGTMIGRILAAAQHEGPISGDLLMEMRASEEDFKYRLLNSARLFGPGQILRTHLEDIAHRRQNSQ</sequence>
<dbReference type="RefSeq" id="WP_096281082.1">
    <property type="nucleotide sequence ID" value="NZ_CP189763.1"/>
</dbReference>
<accession>A0ABR9F175</accession>
<evidence type="ECO:0000313" key="1">
    <source>
        <dbReference type="EMBL" id="MBE0399005.1"/>
    </source>
</evidence>
<gene>
    <name evidence="1" type="ORF">EI168_02635</name>
</gene>
<keyword evidence="2" id="KW-1185">Reference proteome</keyword>
<proteinExistence type="predicted"/>
<name>A0ABR9F175_9GAMM</name>
<reference evidence="1 2" key="1">
    <citation type="submission" date="2020-07" db="EMBL/GenBank/DDBJ databases">
        <title>Halophilic bacteria isolated from french cheeses.</title>
        <authorList>
            <person name="Kothe C.I."/>
            <person name="Farah-Kraiem B."/>
            <person name="Renault P."/>
            <person name="Dridi B."/>
        </authorList>
    </citation>
    <scope>NUCLEOTIDE SEQUENCE [LARGE SCALE GENOMIC DNA]</scope>
    <source>
        <strain evidence="1 2">FME1</strain>
    </source>
</reference>
<organism evidence="1 2">
    <name type="scientific">Halomonas casei</name>
    <dbReference type="NCBI Taxonomy" id="2742613"/>
    <lineage>
        <taxon>Bacteria</taxon>
        <taxon>Pseudomonadati</taxon>
        <taxon>Pseudomonadota</taxon>
        <taxon>Gammaproteobacteria</taxon>
        <taxon>Oceanospirillales</taxon>
        <taxon>Halomonadaceae</taxon>
        <taxon>Halomonas</taxon>
    </lineage>
</organism>
<protein>
    <submittedName>
        <fullName evidence="1">Uncharacterized protein</fullName>
    </submittedName>
</protein>
<evidence type="ECO:0000313" key="2">
    <source>
        <dbReference type="Proteomes" id="UP001645039"/>
    </source>
</evidence>